<keyword evidence="3" id="KW-1003">Cell membrane</keyword>
<feature type="region of interest" description="Disordered" evidence="11">
    <location>
        <begin position="76"/>
        <end position="120"/>
    </location>
</feature>
<protein>
    <recommendedName>
        <fullName evidence="10">Regulator of SigK</fullName>
    </recommendedName>
    <alternativeName>
        <fullName evidence="9">Sigma-K anti-sigma factor RskA</fullName>
    </alternativeName>
</protein>
<keyword evidence="5 12" id="KW-1133">Transmembrane helix</keyword>
<keyword evidence="15" id="KW-1185">Reference proteome</keyword>
<evidence type="ECO:0000256" key="6">
    <source>
        <dbReference type="ARBA" id="ARBA00023015"/>
    </source>
</evidence>
<dbReference type="InterPro" id="IPR018764">
    <property type="entry name" value="RskA_C"/>
</dbReference>
<dbReference type="OrthoDB" id="153510at2"/>
<dbReference type="Pfam" id="PF10099">
    <property type="entry name" value="RskA_C"/>
    <property type="match status" value="1"/>
</dbReference>
<evidence type="ECO:0000256" key="11">
    <source>
        <dbReference type="SAM" id="MobiDB-lite"/>
    </source>
</evidence>
<keyword evidence="8" id="KW-0804">Transcription</keyword>
<dbReference type="AlphaFoldDB" id="A0A161I3B0"/>
<dbReference type="STRING" id="1300344.I598_2938"/>
<sequence>MADDYRDAWDLLPAYALDAVDDLERRAVERLLADDPAARRALDEYRDVVAAFTVEAEPPAHVRDAVLARIADAPAGAAEPDATAPPVPLVRPGTSPGDDVGQDGTPVSPAGSTSDGVVPIDRPRRRRWTFVAAAAAAVVAVAVPTTVAVQARQEQAVMQERADAVARMMADPSAQLMRGEVTGGGEATVLVAGDDYLFSATGLPGPGDGQDYQLWVVGADGAVSPAGVLPTDDGATEQLVQDVPGVGVAVTMEPEGGSEQPTSDPIVVLAQG</sequence>
<evidence type="ECO:0000256" key="5">
    <source>
        <dbReference type="ARBA" id="ARBA00022989"/>
    </source>
</evidence>
<comment type="subcellular location">
    <subcellularLocation>
        <location evidence="2">Cell membrane</location>
    </subcellularLocation>
    <subcellularLocation>
        <location evidence="1">Membrane</location>
        <topology evidence="1">Single-pass membrane protein</topology>
    </subcellularLocation>
</comment>
<dbReference type="PANTHER" id="PTHR37461">
    <property type="entry name" value="ANTI-SIGMA-K FACTOR RSKA"/>
    <property type="match status" value="1"/>
</dbReference>
<evidence type="ECO:0000256" key="3">
    <source>
        <dbReference type="ARBA" id="ARBA00022475"/>
    </source>
</evidence>
<evidence type="ECO:0000256" key="10">
    <source>
        <dbReference type="ARBA" id="ARBA00030803"/>
    </source>
</evidence>
<dbReference type="InterPro" id="IPR041916">
    <property type="entry name" value="Anti_sigma_zinc_sf"/>
</dbReference>
<proteinExistence type="predicted"/>
<evidence type="ECO:0000256" key="9">
    <source>
        <dbReference type="ARBA" id="ARBA00029829"/>
    </source>
</evidence>
<dbReference type="GO" id="GO:0006417">
    <property type="term" value="P:regulation of translation"/>
    <property type="evidence" value="ECO:0007669"/>
    <property type="project" value="TreeGrafter"/>
</dbReference>
<evidence type="ECO:0000256" key="8">
    <source>
        <dbReference type="ARBA" id="ARBA00023163"/>
    </source>
</evidence>
<accession>A0A161I3B0</accession>
<evidence type="ECO:0000256" key="7">
    <source>
        <dbReference type="ARBA" id="ARBA00023136"/>
    </source>
</evidence>
<evidence type="ECO:0000256" key="1">
    <source>
        <dbReference type="ARBA" id="ARBA00004167"/>
    </source>
</evidence>
<dbReference type="InterPro" id="IPR051474">
    <property type="entry name" value="Anti-sigma-K/W_factor"/>
</dbReference>
<dbReference type="KEGG" id="ido:I598_2938"/>
<dbReference type="GO" id="GO:0016989">
    <property type="term" value="F:sigma factor antagonist activity"/>
    <property type="evidence" value="ECO:0007669"/>
    <property type="project" value="TreeGrafter"/>
</dbReference>
<dbReference type="GO" id="GO:0005886">
    <property type="term" value="C:plasma membrane"/>
    <property type="evidence" value="ECO:0007669"/>
    <property type="project" value="UniProtKB-SubCell"/>
</dbReference>
<evidence type="ECO:0000259" key="13">
    <source>
        <dbReference type="Pfam" id="PF10099"/>
    </source>
</evidence>
<evidence type="ECO:0000256" key="4">
    <source>
        <dbReference type="ARBA" id="ARBA00022692"/>
    </source>
</evidence>
<evidence type="ECO:0000256" key="12">
    <source>
        <dbReference type="SAM" id="Phobius"/>
    </source>
</evidence>
<feature type="transmembrane region" description="Helical" evidence="12">
    <location>
        <begin position="128"/>
        <end position="149"/>
    </location>
</feature>
<dbReference type="EMBL" id="CP014209">
    <property type="protein sequence ID" value="ANC32455.1"/>
    <property type="molecule type" value="Genomic_DNA"/>
</dbReference>
<feature type="domain" description="Anti-sigma K factor RskA C-terminal" evidence="13">
    <location>
        <begin position="132"/>
        <end position="266"/>
    </location>
</feature>
<evidence type="ECO:0000313" key="15">
    <source>
        <dbReference type="Proteomes" id="UP000076794"/>
    </source>
</evidence>
<name>A0A161I3B0_9MICO</name>
<dbReference type="PANTHER" id="PTHR37461:SF1">
    <property type="entry name" value="ANTI-SIGMA-K FACTOR RSKA"/>
    <property type="match status" value="1"/>
</dbReference>
<dbReference type="Proteomes" id="UP000076794">
    <property type="component" value="Chromosome"/>
</dbReference>
<keyword evidence="6" id="KW-0805">Transcription regulation</keyword>
<evidence type="ECO:0000256" key="2">
    <source>
        <dbReference type="ARBA" id="ARBA00004236"/>
    </source>
</evidence>
<evidence type="ECO:0000313" key="14">
    <source>
        <dbReference type="EMBL" id="ANC32455.1"/>
    </source>
</evidence>
<dbReference type="Gene3D" id="1.10.10.1320">
    <property type="entry name" value="Anti-sigma factor, zinc-finger domain"/>
    <property type="match status" value="1"/>
</dbReference>
<keyword evidence="7 12" id="KW-0472">Membrane</keyword>
<gene>
    <name evidence="14" type="ORF">I598_2938</name>
</gene>
<organism evidence="14 15">
    <name type="scientific">Isoptericola dokdonensis DS-3</name>
    <dbReference type="NCBI Taxonomy" id="1300344"/>
    <lineage>
        <taxon>Bacteria</taxon>
        <taxon>Bacillati</taxon>
        <taxon>Actinomycetota</taxon>
        <taxon>Actinomycetes</taxon>
        <taxon>Micrococcales</taxon>
        <taxon>Promicromonosporaceae</taxon>
        <taxon>Isoptericola</taxon>
    </lineage>
</organism>
<dbReference type="PATRIC" id="fig|1300344.3.peg.2957"/>
<dbReference type="RefSeq" id="WP_068203652.1">
    <property type="nucleotide sequence ID" value="NZ_CP014209.1"/>
</dbReference>
<keyword evidence="4 12" id="KW-0812">Transmembrane</keyword>
<reference evidence="14 15" key="1">
    <citation type="submission" date="2016-01" db="EMBL/GenBank/DDBJ databases">
        <title>Complete genome sequence of a soil Actinobacterium, Isoptericola dokdonensis DS-3.</title>
        <authorList>
            <person name="Kwon S.-K."/>
            <person name="Kim J.F."/>
        </authorList>
    </citation>
    <scope>NUCLEOTIDE SEQUENCE [LARGE SCALE GENOMIC DNA]</scope>
    <source>
        <strain evidence="14 15">DS-3</strain>
    </source>
</reference>